<organism evidence="5 6">
    <name type="scientific">Arachis hypogaea</name>
    <name type="common">Peanut</name>
    <dbReference type="NCBI Taxonomy" id="3818"/>
    <lineage>
        <taxon>Eukaryota</taxon>
        <taxon>Viridiplantae</taxon>
        <taxon>Streptophyta</taxon>
        <taxon>Embryophyta</taxon>
        <taxon>Tracheophyta</taxon>
        <taxon>Spermatophyta</taxon>
        <taxon>Magnoliopsida</taxon>
        <taxon>eudicotyledons</taxon>
        <taxon>Gunneridae</taxon>
        <taxon>Pentapetalae</taxon>
        <taxon>rosids</taxon>
        <taxon>fabids</taxon>
        <taxon>Fabales</taxon>
        <taxon>Fabaceae</taxon>
        <taxon>Papilionoideae</taxon>
        <taxon>50 kb inversion clade</taxon>
        <taxon>dalbergioids sensu lato</taxon>
        <taxon>Dalbergieae</taxon>
        <taxon>Pterocarpus clade</taxon>
        <taxon>Arachis</taxon>
    </lineage>
</organism>
<dbReference type="PANTHER" id="PTHR24015:SF1934">
    <property type="entry name" value="PENTATRICOPEPTIDE REPEAT-CONTAINING PROTEIN"/>
    <property type="match status" value="1"/>
</dbReference>
<proteinExistence type="predicted"/>
<dbReference type="Gene3D" id="1.25.40.10">
    <property type="entry name" value="Tetratricopeptide repeat domain"/>
    <property type="match status" value="4"/>
</dbReference>
<dbReference type="GO" id="GO:0003723">
    <property type="term" value="F:RNA binding"/>
    <property type="evidence" value="ECO:0007669"/>
    <property type="project" value="InterPro"/>
</dbReference>
<reference evidence="5 6" key="1">
    <citation type="submission" date="2019-01" db="EMBL/GenBank/DDBJ databases">
        <title>Sequencing of cultivated peanut Arachis hypogaea provides insights into genome evolution and oil improvement.</title>
        <authorList>
            <person name="Chen X."/>
        </authorList>
    </citation>
    <scope>NUCLEOTIDE SEQUENCE [LARGE SCALE GENOMIC DNA]</scope>
    <source>
        <strain evidence="6">cv. Fuhuasheng</strain>
        <tissue evidence="5">Leaves</tissue>
    </source>
</reference>
<feature type="transmembrane region" description="Helical" evidence="4">
    <location>
        <begin position="273"/>
        <end position="299"/>
    </location>
</feature>
<dbReference type="Pfam" id="PF01535">
    <property type="entry name" value="PPR"/>
    <property type="match status" value="4"/>
</dbReference>
<keyword evidence="1" id="KW-0677">Repeat</keyword>
<evidence type="ECO:0000256" key="2">
    <source>
        <dbReference type="PROSITE-ProRule" id="PRU00708"/>
    </source>
</evidence>
<dbReference type="AlphaFoldDB" id="A0A445D4B5"/>
<name>A0A445D4B5_ARAHY</name>
<feature type="repeat" description="PPR" evidence="2">
    <location>
        <begin position="338"/>
        <end position="372"/>
    </location>
</feature>
<dbReference type="InterPro" id="IPR002885">
    <property type="entry name" value="PPR_rpt"/>
</dbReference>
<evidence type="ECO:0000256" key="3">
    <source>
        <dbReference type="SAM" id="Coils"/>
    </source>
</evidence>
<feature type="repeat" description="PPR" evidence="2">
    <location>
        <begin position="237"/>
        <end position="271"/>
    </location>
</feature>
<dbReference type="FunFam" id="1.25.40.10:FF:000583">
    <property type="entry name" value="Tetratricopeptide-like helical"/>
    <property type="match status" value="1"/>
</dbReference>
<evidence type="ECO:0000313" key="5">
    <source>
        <dbReference type="EMBL" id="RYR58072.1"/>
    </source>
</evidence>
<dbReference type="InterPro" id="IPR046960">
    <property type="entry name" value="PPR_At4g14850-like_plant"/>
</dbReference>
<comment type="caution">
    <text evidence="5">The sequence shown here is derived from an EMBL/GenBank/DDBJ whole genome shotgun (WGS) entry which is preliminary data.</text>
</comment>
<dbReference type="PANTHER" id="PTHR24015">
    <property type="entry name" value="OS07G0578800 PROTEIN-RELATED"/>
    <property type="match status" value="1"/>
</dbReference>
<evidence type="ECO:0008006" key="7">
    <source>
        <dbReference type="Google" id="ProtNLM"/>
    </source>
</evidence>
<feature type="repeat" description="PPR" evidence="2">
    <location>
        <begin position="130"/>
        <end position="164"/>
    </location>
</feature>
<feature type="coiled-coil region" evidence="3">
    <location>
        <begin position="612"/>
        <end position="677"/>
    </location>
</feature>
<protein>
    <recommendedName>
        <fullName evidence="7">Pentatricopeptide repeat-containing protein</fullName>
    </recommendedName>
</protein>
<dbReference type="Pfam" id="PF13041">
    <property type="entry name" value="PPR_2"/>
    <property type="match status" value="2"/>
</dbReference>
<evidence type="ECO:0000256" key="4">
    <source>
        <dbReference type="SAM" id="Phobius"/>
    </source>
</evidence>
<keyword evidence="4" id="KW-0812">Transmembrane</keyword>
<keyword evidence="6" id="KW-1185">Reference proteome</keyword>
<dbReference type="PROSITE" id="PS51375">
    <property type="entry name" value="PPR"/>
    <property type="match status" value="4"/>
</dbReference>
<keyword evidence="4" id="KW-0472">Membrane</keyword>
<dbReference type="GO" id="GO:0009451">
    <property type="term" value="P:RNA modification"/>
    <property type="evidence" value="ECO:0007669"/>
    <property type="project" value="InterPro"/>
</dbReference>
<feature type="transmembrane region" description="Helical" evidence="4">
    <location>
        <begin position="201"/>
        <end position="220"/>
    </location>
</feature>
<feature type="repeat" description="PPR" evidence="2">
    <location>
        <begin position="439"/>
        <end position="474"/>
    </location>
</feature>
<dbReference type="Pfam" id="PF20431">
    <property type="entry name" value="E_motif"/>
    <property type="match status" value="1"/>
</dbReference>
<gene>
    <name evidence="5" type="ORF">Ahy_A05g023753</name>
</gene>
<keyword evidence="3" id="KW-0175">Coiled coil</keyword>
<dbReference type="FunFam" id="1.25.40.10:FF:000351">
    <property type="entry name" value="Pentatricopeptide repeat-containing protein"/>
    <property type="match status" value="1"/>
</dbReference>
<evidence type="ECO:0000256" key="1">
    <source>
        <dbReference type="ARBA" id="ARBA00022737"/>
    </source>
</evidence>
<dbReference type="NCBIfam" id="TIGR00756">
    <property type="entry name" value="PPR"/>
    <property type="match status" value="4"/>
</dbReference>
<dbReference type="InterPro" id="IPR046848">
    <property type="entry name" value="E_motif"/>
</dbReference>
<sequence length="709" mass="79576">MTKREHIDNASIAYLNGVCHWWGSEYATNGLEEEQVLVSFNLSTETFQTTSIVWLQENDDSPIRSLVVLNKSVTLIFSFTKNNRIEISILGEIGVKESWLFVQTALVGMYAKCTYVECACHVFDGMAHRSVVSWNSMILAYSRGIFMDAAFSLLKDMWVLGFEPSSPTFVSILSGCSDSDSDSFSFLWQGMLIHCCLIKLGLVYSQVTLANALMGMYVHFSQMEEARKVFDLMDEKSKISWTTIMGGYVKVGHVAKAYNLFNQMQHQSTGIDFIVFLILISGCIQVGDLLLASFVQAFVLKCGCDKEESIENLLITMYAKCSDLASARRIFDLIIKKSIFSWTSMIAGYAHSDHPLEALHLFRRLVRTDFRPDGPTVATVISACADIGSISIAQEMEYYISLNGLEFDLQVQTSLIHLYSKCGSIKKVQEVFEKVADKDLTVWSSMINSYAIHGMGKEAIDLFRKMTTTEGIIPDAIVYTSVLLACSHAGIHGNVELGEIATVKLLELSPGSSENYVLMANLYTSFGKWKEAHAMRKLIDGKGLVKECGWSQVEIGGRFHTFAAGNQSRVQLANIYKMLEDLNFTLQEGSYAGQAVTMNNDPSSYIEANMKIEFTASELSRADNLKSDLENNKNQFNDMVASEKELRQKLACLEEMKKELEKQIRTTNANIMASRKELNTTRKRKRGVYVEEKALKAQMDVMKEKVPRL</sequence>
<evidence type="ECO:0000313" key="6">
    <source>
        <dbReference type="Proteomes" id="UP000289738"/>
    </source>
</evidence>
<accession>A0A445D4B5</accession>
<dbReference type="EMBL" id="SDMP01000005">
    <property type="protein sequence ID" value="RYR58072.1"/>
    <property type="molecule type" value="Genomic_DNA"/>
</dbReference>
<keyword evidence="4" id="KW-1133">Transmembrane helix</keyword>
<dbReference type="Proteomes" id="UP000289738">
    <property type="component" value="Chromosome A05"/>
</dbReference>
<dbReference type="InterPro" id="IPR011990">
    <property type="entry name" value="TPR-like_helical_dom_sf"/>
</dbReference>